<dbReference type="EMBL" id="JADNYJ010000135">
    <property type="protein sequence ID" value="KAF8881026.1"/>
    <property type="molecule type" value="Genomic_DNA"/>
</dbReference>
<organism evidence="1 2">
    <name type="scientific">Gymnopilus junonius</name>
    <name type="common">Spectacular rustgill mushroom</name>
    <name type="synonym">Gymnopilus spectabilis subsp. junonius</name>
    <dbReference type="NCBI Taxonomy" id="109634"/>
    <lineage>
        <taxon>Eukaryota</taxon>
        <taxon>Fungi</taxon>
        <taxon>Dikarya</taxon>
        <taxon>Basidiomycota</taxon>
        <taxon>Agaricomycotina</taxon>
        <taxon>Agaricomycetes</taxon>
        <taxon>Agaricomycetidae</taxon>
        <taxon>Agaricales</taxon>
        <taxon>Agaricineae</taxon>
        <taxon>Hymenogastraceae</taxon>
        <taxon>Gymnopilus</taxon>
    </lineage>
</organism>
<protein>
    <submittedName>
        <fullName evidence="1">Uncharacterized protein</fullName>
    </submittedName>
</protein>
<dbReference type="AlphaFoldDB" id="A0A9P5NBX7"/>
<dbReference type="Proteomes" id="UP000724874">
    <property type="component" value="Unassembled WGS sequence"/>
</dbReference>
<proteinExistence type="predicted"/>
<keyword evidence="2" id="KW-1185">Reference proteome</keyword>
<gene>
    <name evidence="1" type="ORF">CPB84DRAFT_1873522</name>
</gene>
<dbReference type="OrthoDB" id="3184970at2759"/>
<sequence>MDTLAVLAEAAEKYEVFHAMSLCRLQMKTMVSSHPLKVLKHAARHDYLNLIQEAVSYLVCLPTADVAEYLPTGYAIPWVRYRELWDSYFDDNIKRIMELPISSHGPRNGFFTASLQLKYVIHA</sequence>
<comment type="caution">
    <text evidence="1">The sequence shown here is derived from an EMBL/GenBank/DDBJ whole genome shotgun (WGS) entry which is preliminary data.</text>
</comment>
<name>A0A9P5NBX7_GYMJU</name>
<evidence type="ECO:0000313" key="2">
    <source>
        <dbReference type="Proteomes" id="UP000724874"/>
    </source>
</evidence>
<reference evidence="1" key="1">
    <citation type="submission" date="2020-11" db="EMBL/GenBank/DDBJ databases">
        <authorList>
            <consortium name="DOE Joint Genome Institute"/>
            <person name="Ahrendt S."/>
            <person name="Riley R."/>
            <person name="Andreopoulos W."/>
            <person name="LaButti K."/>
            <person name="Pangilinan J."/>
            <person name="Ruiz-duenas F.J."/>
            <person name="Barrasa J.M."/>
            <person name="Sanchez-Garcia M."/>
            <person name="Camarero S."/>
            <person name="Miyauchi S."/>
            <person name="Serrano A."/>
            <person name="Linde D."/>
            <person name="Babiker R."/>
            <person name="Drula E."/>
            <person name="Ayuso-Fernandez I."/>
            <person name="Pacheco R."/>
            <person name="Padilla G."/>
            <person name="Ferreira P."/>
            <person name="Barriuso J."/>
            <person name="Kellner H."/>
            <person name="Castanera R."/>
            <person name="Alfaro M."/>
            <person name="Ramirez L."/>
            <person name="Pisabarro A.G."/>
            <person name="Kuo A."/>
            <person name="Tritt A."/>
            <person name="Lipzen A."/>
            <person name="He G."/>
            <person name="Yan M."/>
            <person name="Ng V."/>
            <person name="Cullen D."/>
            <person name="Martin F."/>
            <person name="Rosso M.-N."/>
            <person name="Henrissat B."/>
            <person name="Hibbett D."/>
            <person name="Martinez A.T."/>
            <person name="Grigoriev I.V."/>
        </authorList>
    </citation>
    <scope>NUCLEOTIDE SEQUENCE</scope>
    <source>
        <strain evidence="1">AH 44721</strain>
    </source>
</reference>
<evidence type="ECO:0000313" key="1">
    <source>
        <dbReference type="EMBL" id="KAF8881026.1"/>
    </source>
</evidence>
<accession>A0A9P5NBX7</accession>